<comment type="subcellular location">
    <subcellularLocation>
        <location evidence="3">Endosome membrane</location>
        <topology evidence="3">Multi-pass membrane protein</topology>
    </subcellularLocation>
    <subcellularLocation>
        <location evidence="4">Golgi apparatus membrane</location>
        <topology evidence="4">Multi-pass membrane protein</topology>
    </subcellularLocation>
    <subcellularLocation>
        <location evidence="2">Plastid</location>
        <location evidence="2">Chloroplast</location>
    </subcellularLocation>
</comment>
<dbReference type="InterPro" id="IPR003663">
    <property type="entry name" value="Sugar/inositol_transpt"/>
</dbReference>
<keyword evidence="19" id="KW-0418">Kinase</keyword>
<dbReference type="GO" id="GO:0000139">
    <property type="term" value="C:Golgi membrane"/>
    <property type="evidence" value="ECO:0007669"/>
    <property type="project" value="UniProtKB-SubCell"/>
</dbReference>
<organism evidence="30 31">
    <name type="scientific">Salix dunnii</name>
    <dbReference type="NCBI Taxonomy" id="1413687"/>
    <lineage>
        <taxon>Eukaryota</taxon>
        <taxon>Viridiplantae</taxon>
        <taxon>Streptophyta</taxon>
        <taxon>Embryophyta</taxon>
        <taxon>Tracheophyta</taxon>
        <taxon>Spermatophyta</taxon>
        <taxon>Magnoliopsida</taxon>
        <taxon>eudicotyledons</taxon>
        <taxon>Gunneridae</taxon>
        <taxon>Pentapetalae</taxon>
        <taxon>rosids</taxon>
        <taxon>fabids</taxon>
        <taxon>Malpighiales</taxon>
        <taxon>Salicaceae</taxon>
        <taxon>Saliceae</taxon>
        <taxon>Salix</taxon>
    </lineage>
</organism>
<dbReference type="Pfam" id="PF09353">
    <property type="entry name" value="DUF1995"/>
    <property type="match status" value="1"/>
</dbReference>
<feature type="transmembrane region" description="Helical" evidence="27">
    <location>
        <begin position="1207"/>
        <end position="1225"/>
    </location>
</feature>
<feature type="transmembrane region" description="Helical" evidence="27">
    <location>
        <begin position="1558"/>
        <end position="1581"/>
    </location>
</feature>
<dbReference type="SUPFAM" id="SSF52540">
    <property type="entry name" value="P-loop containing nucleoside triphosphate hydrolases"/>
    <property type="match status" value="1"/>
</dbReference>
<dbReference type="CDD" id="cd01428">
    <property type="entry name" value="ADK"/>
    <property type="match status" value="1"/>
</dbReference>
<comment type="similarity">
    <text evidence="5">Belongs to the nonaspanin (TM9SF) (TC 9.A.2) family.</text>
</comment>
<dbReference type="GO" id="GO:0005524">
    <property type="term" value="F:ATP binding"/>
    <property type="evidence" value="ECO:0007669"/>
    <property type="project" value="UniProtKB-KW"/>
</dbReference>
<dbReference type="Pfam" id="PF00406">
    <property type="entry name" value="ADK"/>
    <property type="match status" value="1"/>
</dbReference>
<dbReference type="GO" id="GO:0072657">
    <property type="term" value="P:protein localization to membrane"/>
    <property type="evidence" value="ECO:0007669"/>
    <property type="project" value="TreeGrafter"/>
</dbReference>
<dbReference type="InterPro" id="IPR033690">
    <property type="entry name" value="Adenylat_kinase_CS"/>
</dbReference>
<feature type="transmembrane region" description="Helical" evidence="27">
    <location>
        <begin position="367"/>
        <end position="385"/>
    </location>
</feature>
<dbReference type="NCBIfam" id="TIGR00879">
    <property type="entry name" value="SP"/>
    <property type="match status" value="1"/>
</dbReference>
<keyword evidence="22 27" id="KW-1133">Transmembrane helix</keyword>
<evidence type="ECO:0000256" key="3">
    <source>
        <dbReference type="ARBA" id="ARBA00004337"/>
    </source>
</evidence>
<accession>A0A835J8M6</accession>
<protein>
    <recommendedName>
        <fullName evidence="9">adenylate kinase</fullName>
        <ecNumber evidence="9">2.7.4.3</ecNumber>
    </recommendedName>
    <alternativeName>
        <fullName evidence="25">ATP:AMP phosphotransferase</fullName>
    </alternativeName>
</protein>
<dbReference type="PROSITE" id="PS00216">
    <property type="entry name" value="SUGAR_TRANSPORT_1"/>
    <property type="match status" value="1"/>
</dbReference>
<evidence type="ECO:0000256" key="7">
    <source>
        <dbReference type="ARBA" id="ARBA00010992"/>
    </source>
</evidence>
<dbReference type="Gene3D" id="1.20.1250.20">
    <property type="entry name" value="MFS general substrate transporter like domains"/>
    <property type="match status" value="1"/>
</dbReference>
<evidence type="ECO:0000256" key="5">
    <source>
        <dbReference type="ARBA" id="ARBA00005227"/>
    </source>
</evidence>
<dbReference type="CDD" id="cd17361">
    <property type="entry name" value="MFS_STP"/>
    <property type="match status" value="1"/>
</dbReference>
<evidence type="ECO:0000256" key="28">
    <source>
        <dbReference type="SAM" id="SignalP"/>
    </source>
</evidence>
<feature type="transmembrane region" description="Helical" evidence="27">
    <location>
        <begin position="1260"/>
        <end position="1280"/>
    </location>
</feature>
<keyword evidence="17" id="KW-0547">Nucleotide-binding</keyword>
<feature type="transmembrane region" description="Helical" evidence="27">
    <location>
        <begin position="391"/>
        <end position="411"/>
    </location>
</feature>
<evidence type="ECO:0000256" key="10">
    <source>
        <dbReference type="ARBA" id="ARBA00022448"/>
    </source>
</evidence>
<dbReference type="PANTHER" id="PTHR10766">
    <property type="entry name" value="TRANSMEMBRANE 9 SUPERFAMILY PROTEIN"/>
    <property type="match status" value="1"/>
</dbReference>
<evidence type="ECO:0000256" key="1">
    <source>
        <dbReference type="ARBA" id="ARBA00000582"/>
    </source>
</evidence>
<keyword evidence="24 27" id="KW-0472">Membrane</keyword>
<dbReference type="InterPro" id="IPR000850">
    <property type="entry name" value="Adenylat/UMP-CMP_kin"/>
</dbReference>
<dbReference type="EC" id="2.7.4.3" evidence="9"/>
<evidence type="ECO:0000256" key="8">
    <source>
        <dbReference type="ARBA" id="ARBA00011245"/>
    </source>
</evidence>
<feature type="transmembrane region" description="Helical" evidence="27">
    <location>
        <begin position="290"/>
        <end position="312"/>
    </location>
</feature>
<keyword evidence="23" id="KW-0333">Golgi apparatus</keyword>
<dbReference type="InterPro" id="IPR006259">
    <property type="entry name" value="Adenyl_kin_sub"/>
</dbReference>
<evidence type="ECO:0000256" key="15">
    <source>
        <dbReference type="ARBA" id="ARBA00022692"/>
    </source>
</evidence>
<dbReference type="PROSITE" id="PS00217">
    <property type="entry name" value="SUGAR_TRANSPORT_2"/>
    <property type="match status" value="1"/>
</dbReference>
<keyword evidence="11" id="KW-0150">Chloroplast</keyword>
<dbReference type="NCBIfam" id="TIGR01351">
    <property type="entry name" value="adk"/>
    <property type="match status" value="1"/>
</dbReference>
<dbReference type="GO" id="GO:0009507">
    <property type="term" value="C:chloroplast"/>
    <property type="evidence" value="ECO:0007669"/>
    <property type="project" value="UniProtKB-SubCell"/>
</dbReference>
<feature type="chain" id="PRO_5032402296" description="adenylate kinase" evidence="28">
    <location>
        <begin position="24"/>
        <end position="1754"/>
    </location>
</feature>
<feature type="region of interest" description="Disordered" evidence="26">
    <location>
        <begin position="898"/>
        <end position="918"/>
    </location>
</feature>
<feature type="transmembrane region" description="Helical" evidence="27">
    <location>
        <begin position="1689"/>
        <end position="1710"/>
    </location>
</feature>
<dbReference type="FunFam" id="1.20.1250.20:FF:000002">
    <property type="entry name" value="Sugar transport protein 13"/>
    <property type="match status" value="1"/>
</dbReference>
<evidence type="ECO:0000256" key="6">
    <source>
        <dbReference type="ARBA" id="ARBA00007220"/>
    </source>
</evidence>
<keyword evidence="21" id="KW-0769">Symport</keyword>
<evidence type="ECO:0000256" key="21">
    <source>
        <dbReference type="ARBA" id="ARBA00022847"/>
    </source>
</evidence>
<evidence type="ECO:0000256" key="11">
    <source>
        <dbReference type="ARBA" id="ARBA00022528"/>
    </source>
</evidence>
<comment type="catalytic activity">
    <reaction evidence="1">
        <text>AMP + ATP = 2 ADP</text>
        <dbReference type="Rhea" id="RHEA:12973"/>
        <dbReference type="ChEBI" id="CHEBI:30616"/>
        <dbReference type="ChEBI" id="CHEBI:456215"/>
        <dbReference type="ChEBI" id="CHEBI:456216"/>
        <dbReference type="EC" id="2.7.4.3"/>
    </reaction>
</comment>
<comment type="similarity">
    <text evidence="7">Belongs to the major facilitator superfamily. Sugar transporter (TC 2.A.1.1) family.</text>
</comment>
<feature type="transmembrane region" description="Helical" evidence="27">
    <location>
        <begin position="653"/>
        <end position="674"/>
    </location>
</feature>
<evidence type="ECO:0000256" key="25">
    <source>
        <dbReference type="ARBA" id="ARBA00031517"/>
    </source>
</evidence>
<dbReference type="InterPro" id="IPR020846">
    <property type="entry name" value="MFS_dom"/>
</dbReference>
<feature type="transmembrane region" description="Helical" evidence="27">
    <location>
        <begin position="1322"/>
        <end position="1341"/>
    </location>
</feature>
<dbReference type="InterPro" id="IPR044778">
    <property type="entry name" value="MFS_STP/MST-like_plant"/>
</dbReference>
<evidence type="ECO:0000256" key="26">
    <source>
        <dbReference type="SAM" id="MobiDB-lite"/>
    </source>
</evidence>
<dbReference type="Pfam" id="PF02990">
    <property type="entry name" value="EMP70"/>
    <property type="match status" value="1"/>
</dbReference>
<feature type="transmembrane region" description="Helical" evidence="27">
    <location>
        <begin position="1440"/>
        <end position="1461"/>
    </location>
</feature>
<keyword evidence="12" id="KW-0762">Sugar transport</keyword>
<keyword evidence="18" id="KW-0967">Endosome</keyword>
<dbReference type="EMBL" id="JADGMS010000018">
    <property type="protein sequence ID" value="KAF9662800.1"/>
    <property type="molecule type" value="Genomic_DNA"/>
</dbReference>
<evidence type="ECO:0000256" key="27">
    <source>
        <dbReference type="SAM" id="Phobius"/>
    </source>
</evidence>
<feature type="signal peptide" evidence="28">
    <location>
        <begin position="1"/>
        <end position="23"/>
    </location>
</feature>
<proteinExistence type="inferred from homology"/>
<keyword evidence="15 27" id="KW-0812">Transmembrane</keyword>
<comment type="subunit">
    <text evidence="8">Monomer.</text>
</comment>
<dbReference type="InterPro" id="IPR018962">
    <property type="entry name" value="DUF1995"/>
</dbReference>
<evidence type="ECO:0000259" key="29">
    <source>
        <dbReference type="PROSITE" id="PS50850"/>
    </source>
</evidence>
<feature type="transmembrane region" description="Helical" evidence="27">
    <location>
        <begin position="1523"/>
        <end position="1546"/>
    </location>
</feature>
<evidence type="ECO:0000256" key="16">
    <source>
        <dbReference type="ARBA" id="ARBA00022729"/>
    </source>
</evidence>
<gene>
    <name evidence="30" type="ORF">SADUNF_Sadunf18G0092000</name>
</gene>
<evidence type="ECO:0000256" key="4">
    <source>
        <dbReference type="ARBA" id="ARBA00004653"/>
    </source>
</evidence>
<feature type="transmembrane region" description="Helical" evidence="27">
    <location>
        <begin position="618"/>
        <end position="641"/>
    </location>
</feature>
<dbReference type="PANTHER" id="PTHR10766:SF55">
    <property type="entry name" value="TRANSMEMBRANE 9 SUPERFAMILY MEMBER 4"/>
    <property type="match status" value="1"/>
</dbReference>
<keyword evidence="16 28" id="KW-0732">Signal</keyword>
<reference evidence="30 31" key="1">
    <citation type="submission" date="2020-10" db="EMBL/GenBank/DDBJ databases">
        <title>Plant Genome Project.</title>
        <authorList>
            <person name="Zhang R.-G."/>
        </authorList>
    </citation>
    <scope>NUCLEOTIDE SEQUENCE [LARGE SCALE GENOMIC DNA]</scope>
    <source>
        <strain evidence="30">FAFU-HL-1</strain>
        <tissue evidence="30">Leaf</tissue>
    </source>
</reference>
<dbReference type="OrthoDB" id="1666796at2759"/>
<evidence type="ECO:0000313" key="30">
    <source>
        <dbReference type="EMBL" id="KAF9662800.1"/>
    </source>
</evidence>
<evidence type="ECO:0000256" key="20">
    <source>
        <dbReference type="ARBA" id="ARBA00022840"/>
    </source>
</evidence>
<evidence type="ECO:0000256" key="17">
    <source>
        <dbReference type="ARBA" id="ARBA00022741"/>
    </source>
</evidence>
<feature type="transmembrane region" description="Helical" evidence="27">
    <location>
        <begin position="514"/>
        <end position="540"/>
    </location>
</feature>
<dbReference type="SUPFAM" id="SSF103473">
    <property type="entry name" value="MFS general substrate transporter"/>
    <property type="match status" value="1"/>
</dbReference>
<dbReference type="HAMAP" id="MF_00235">
    <property type="entry name" value="Adenylate_kinase_Adk"/>
    <property type="match status" value="1"/>
</dbReference>
<evidence type="ECO:0000256" key="24">
    <source>
        <dbReference type="ARBA" id="ARBA00023136"/>
    </source>
</evidence>
<evidence type="ECO:0000313" key="31">
    <source>
        <dbReference type="Proteomes" id="UP000657918"/>
    </source>
</evidence>
<evidence type="ECO:0000256" key="22">
    <source>
        <dbReference type="ARBA" id="ARBA00022989"/>
    </source>
</evidence>
<dbReference type="PROSITE" id="PS00113">
    <property type="entry name" value="ADENYLATE_KINASE"/>
    <property type="match status" value="1"/>
</dbReference>
<feature type="transmembrane region" description="Helical" evidence="27">
    <location>
        <begin position="1588"/>
        <end position="1610"/>
    </location>
</feature>
<dbReference type="Proteomes" id="UP000657918">
    <property type="component" value="Unassembled WGS sequence"/>
</dbReference>
<evidence type="ECO:0000256" key="14">
    <source>
        <dbReference type="ARBA" id="ARBA00022679"/>
    </source>
</evidence>
<dbReference type="GO" id="GO:0015145">
    <property type="term" value="F:monosaccharide transmembrane transporter activity"/>
    <property type="evidence" value="ECO:0007669"/>
    <property type="project" value="InterPro"/>
</dbReference>
<comment type="caution">
    <text evidence="30">The sequence shown here is derived from an EMBL/GenBank/DDBJ whole genome shotgun (WGS) entry which is preliminary data.</text>
</comment>
<evidence type="ECO:0000256" key="9">
    <source>
        <dbReference type="ARBA" id="ARBA00012955"/>
    </source>
</evidence>
<evidence type="ECO:0000256" key="23">
    <source>
        <dbReference type="ARBA" id="ARBA00023034"/>
    </source>
</evidence>
<feature type="transmembrane region" description="Helical" evidence="27">
    <location>
        <begin position="1410"/>
        <end position="1428"/>
    </location>
</feature>
<keyword evidence="14" id="KW-0808">Transferase</keyword>
<dbReference type="Pfam" id="PF00083">
    <property type="entry name" value="Sugar_tr"/>
    <property type="match status" value="1"/>
</dbReference>
<dbReference type="InterPro" id="IPR036259">
    <property type="entry name" value="MFS_trans_sf"/>
</dbReference>
<keyword evidence="10" id="KW-0813">Transport</keyword>
<comment type="similarity">
    <text evidence="6">Belongs to the adenylate kinase family.</text>
</comment>
<evidence type="ECO:0000256" key="19">
    <source>
        <dbReference type="ARBA" id="ARBA00022777"/>
    </source>
</evidence>
<feature type="transmembrane region" description="Helical" evidence="27">
    <location>
        <begin position="1353"/>
        <end position="1375"/>
    </location>
</feature>
<dbReference type="PRINTS" id="PR00171">
    <property type="entry name" value="SUGRTRNSPORT"/>
</dbReference>
<dbReference type="PROSITE" id="PS50850">
    <property type="entry name" value="MFS"/>
    <property type="match status" value="1"/>
</dbReference>
<dbReference type="Gene3D" id="3.40.50.300">
    <property type="entry name" value="P-loop containing nucleotide triphosphate hydrolases"/>
    <property type="match status" value="1"/>
</dbReference>
<dbReference type="InterPro" id="IPR005829">
    <property type="entry name" value="Sugar_transporter_CS"/>
</dbReference>
<feature type="transmembrane region" description="Helical" evidence="27">
    <location>
        <begin position="581"/>
        <end position="606"/>
    </location>
</feature>
<keyword evidence="13" id="KW-0934">Plastid</keyword>
<dbReference type="InterPro" id="IPR004240">
    <property type="entry name" value="EMP70"/>
</dbReference>
<dbReference type="InterPro" id="IPR027417">
    <property type="entry name" value="P-loop_NTPase"/>
</dbReference>
<feature type="transmembrane region" description="Helical" evidence="27">
    <location>
        <begin position="464"/>
        <end position="488"/>
    </location>
</feature>
<evidence type="ECO:0000256" key="18">
    <source>
        <dbReference type="ARBA" id="ARBA00022753"/>
    </source>
</evidence>
<feature type="transmembrane region" description="Helical" evidence="27">
    <location>
        <begin position="1622"/>
        <end position="1644"/>
    </location>
</feature>
<dbReference type="InterPro" id="IPR005828">
    <property type="entry name" value="MFS_sugar_transport-like"/>
</dbReference>
<feature type="transmembrane region" description="Helical" evidence="27">
    <location>
        <begin position="432"/>
        <end position="452"/>
    </location>
</feature>
<feature type="compositionally biased region" description="Polar residues" evidence="26">
    <location>
        <begin position="899"/>
        <end position="915"/>
    </location>
</feature>
<keyword evidence="31" id="KW-1185">Reference proteome</keyword>
<dbReference type="GO" id="GO:0004017">
    <property type="term" value="F:AMP kinase activity"/>
    <property type="evidence" value="ECO:0007669"/>
    <property type="project" value="UniProtKB-EC"/>
</dbReference>
<feature type="transmembrane region" description="Helical" evidence="27">
    <location>
        <begin position="1381"/>
        <end position="1398"/>
    </location>
</feature>
<dbReference type="GO" id="GO:0010008">
    <property type="term" value="C:endosome membrane"/>
    <property type="evidence" value="ECO:0007669"/>
    <property type="project" value="UniProtKB-SubCell"/>
</dbReference>
<feature type="domain" description="Major facilitator superfamily (MFS) profile" evidence="29">
    <location>
        <begin position="1267"/>
        <end position="1714"/>
    </location>
</feature>
<dbReference type="FunFam" id="3.40.50.300:FF:001694">
    <property type="entry name" value="Adenylate kinase, chloroplastic"/>
    <property type="match status" value="1"/>
</dbReference>
<dbReference type="GO" id="GO:0015293">
    <property type="term" value="F:symporter activity"/>
    <property type="evidence" value="ECO:0007669"/>
    <property type="project" value="UniProtKB-KW"/>
</dbReference>
<evidence type="ECO:0000256" key="2">
    <source>
        <dbReference type="ARBA" id="ARBA00004229"/>
    </source>
</evidence>
<feature type="transmembrane region" description="Helical" evidence="27">
    <location>
        <begin position="546"/>
        <end position="569"/>
    </location>
</feature>
<feature type="transmembrane region" description="Helical" evidence="27">
    <location>
        <begin position="1664"/>
        <end position="1683"/>
    </location>
</feature>
<evidence type="ECO:0000256" key="13">
    <source>
        <dbReference type="ARBA" id="ARBA00022640"/>
    </source>
</evidence>
<name>A0A835J8M6_9ROSI</name>
<keyword evidence="20" id="KW-0067">ATP-binding</keyword>
<sequence length="1754" mass="195383">MDFFAHFKIWVLILCLIFQYGQGFYLPGSYPHKHGIGDTLSVKVNSITSIETEMPFSYYSLPFCKPLEGVKDSAENLGEVLMGDRIENSPYKFKMYTNESDIFQCQTDPLSGENFKLLKERIDEMYQVNLILDNLPAIRYAKKESYFLRWTGYPVGIKIQDAYYVFNHLKFTVLVHKYEEANVARVMGTGDAAEVIPTIASKGSELPGYMVVGFEVVPCSVMHDAKSVKNLKPYEKYPSPIKCDPTTVAMPIKENEPIVFTYEVKFEESDIKWPSRWDAYLKMEGSKVHWFSILNSLMVITFLAGIVLVIFLRTVRRDLTRYEELDKEAQAQMNEELSGWKLVVGDVFRAPTNAGLLCVMVGDGVQLLGMAVVTVMFAALGFMSPASRGTLIIGMILFYMILGISAGYVAVRLWRTIGCGDKKGWVSVSWKVACFFPGIAFFILTTLNFLLWGSHSTGAIPFSLFAVLIFMWFCISVPLTLVGGFFGAKAPHIEYPVRTNQIPREIPAQKYPSWLLVFGAGTLPFGTLFIELFFIMSSIWMGRVYYVFGFLLIVFILLVVVCAEVSLVLTYMQLCVEDWKWWWKSFFASGSVAIYIFLYSVNYLIFELKSLSGPTSEALYLGYSILMALAIMFAMGSVGWISWHDSMLCGIVMGYDASSANLLNFLFISLLGIWRVSCSTSEPLKVMISGAPASGKGTQCELIVKKFGLVHISTGDLLRAEVSAETEIGTKAKEFMNAGRLVPDEIVTAMVTARLSLQDAKEKGWLLDGYPRSSAQAESLEKLNVRPDIYVVLDVPDEILIDRCVGRRLDPETGKIYHVKNFPPETEEIKARLVTRPDDTEGKVKARLDIYKKNAEAILSTYSNIMVKIDGNQSKEVVFKEIDSLLSQVQRDEVKLLKSETSVPESRSHSSQAPVSQDKWRGIPTRLNNIPHSREIRNYFYDDVLQATQRSVNDGRTRLRVDINIPELNPEMDVYRIGTLMELVRIIALSFADDGKRVKVCVQGSMGEGALAGMPLQLAGTRKILEFMDWGDYGAKGTFIKIGSIGEQEVSEEDDVFILVAPQNAVGNCIIDDLKAMTVAAGSRPVILINPRLKTMGRDKRLEYAASFESCYFFRLLYYAGTQYPIMGALRMSYPYRYELYKRVDQPSGTEKYVILSTFSEKPSTDDVNDAFMGKPRNGAKKASGFWASLELRHANCNLTILVDQTVHLLTIVFRLIFLFSSSLWKTKKGKFASALKMAGGHFGPAGVAKERAEQYQGRVTISVVIACVVAAVGGSLFGYDIGISGGVTLMNSFLLKFFPGVYEKKQRVHENNYCKYNDQGLSSFTSSLYLAGLVASLIASPVTRTYGRRASIICGGVSFLIGATLNATAVNLAMLLMGRIMLGVGIGFGNQAVPVYLSEMAPTHLRGGLNMMFQLATTTGIFTANMINYGTRKLKPWGWRLSLGLAAVPAVLMTVGGIVLSETPNSLIERGMLDKGRKVLEKIRGTKNVNAEFEDMVDASELANSIKHPFRNILAKRNRPQLVMAILLPAFQILTGINSILFYAPVLFQSMGFGGNASFYASAVTGAVLCSSTFITIATVDRVGRRFLLISGGIQMIICQVIVSVILGLKFGDNQQLSKGFSVLVLVMICLFVLAFGWSWGGLGWTIPSEIFPLETRSAGQSITVAVNLVFTFAIAQSFLSLLCAFKFGIFLFFAGWNLLMTIFVYFFLPETKGVPIEEMIFLWRKHWFWKRIVPGNPNDGYSSTELGERTTE</sequence>
<evidence type="ECO:0000256" key="12">
    <source>
        <dbReference type="ARBA" id="ARBA00022597"/>
    </source>
</evidence>